<keyword evidence="1" id="KW-0472">Membrane</keyword>
<keyword evidence="3" id="KW-1185">Reference proteome</keyword>
<dbReference type="PANTHER" id="PTHR47148">
    <property type="entry name" value="CYTOCHROME C OXIDASE ASSEMBLY FACTOR 1 HOMOLOG"/>
    <property type="match status" value="1"/>
</dbReference>
<dbReference type="GO" id="GO:0032981">
    <property type="term" value="P:mitochondrial respiratory chain complex I assembly"/>
    <property type="evidence" value="ECO:0007669"/>
    <property type="project" value="TreeGrafter"/>
</dbReference>
<dbReference type="Proteomes" id="UP001347796">
    <property type="component" value="Unassembled WGS sequence"/>
</dbReference>
<name>A0AAN8J3V5_PATCE</name>
<sequence>MASSKVDKVLKLAVVGVGFGALGGAFYYTEKVQGQFRREEFYTKPMKLLRNYEPAKEHLGEPIRSTHLDLGNTTENNIDGLNAKLTIPVKGSKDKGKMYVTASRNQASESWIINQLDLEIKRTRRKWTFYKTSEATDS</sequence>
<reference evidence="2 3" key="1">
    <citation type="submission" date="2024-01" db="EMBL/GenBank/DDBJ databases">
        <title>The genome of the rayed Mediterranean limpet Patella caerulea (Linnaeus, 1758).</title>
        <authorList>
            <person name="Anh-Thu Weber A."/>
            <person name="Halstead-Nussloch G."/>
        </authorList>
    </citation>
    <scope>NUCLEOTIDE SEQUENCE [LARGE SCALE GENOMIC DNA]</scope>
    <source>
        <strain evidence="2">AATW-2023a</strain>
        <tissue evidence="2">Whole specimen</tissue>
    </source>
</reference>
<dbReference type="PANTHER" id="PTHR47148:SF1">
    <property type="entry name" value="CYTOCHROME C OXIDASE ASSEMBLY FACTOR 1 HOMOLOG"/>
    <property type="match status" value="1"/>
</dbReference>
<dbReference type="AlphaFoldDB" id="A0AAN8J3V5"/>
<organism evidence="2 3">
    <name type="scientific">Patella caerulea</name>
    <name type="common">Rayed Mediterranean limpet</name>
    <dbReference type="NCBI Taxonomy" id="87958"/>
    <lineage>
        <taxon>Eukaryota</taxon>
        <taxon>Metazoa</taxon>
        <taxon>Spiralia</taxon>
        <taxon>Lophotrochozoa</taxon>
        <taxon>Mollusca</taxon>
        <taxon>Gastropoda</taxon>
        <taxon>Patellogastropoda</taxon>
        <taxon>Patelloidea</taxon>
        <taxon>Patellidae</taxon>
        <taxon>Patella</taxon>
    </lineage>
</organism>
<evidence type="ECO:0000313" key="3">
    <source>
        <dbReference type="Proteomes" id="UP001347796"/>
    </source>
</evidence>
<dbReference type="EMBL" id="JAZGQO010000021">
    <property type="protein sequence ID" value="KAK6165230.1"/>
    <property type="molecule type" value="Genomic_DNA"/>
</dbReference>
<dbReference type="Pfam" id="PF08695">
    <property type="entry name" value="Coa1"/>
    <property type="match status" value="1"/>
</dbReference>
<dbReference type="GO" id="GO:0005743">
    <property type="term" value="C:mitochondrial inner membrane"/>
    <property type="evidence" value="ECO:0007669"/>
    <property type="project" value="TreeGrafter"/>
</dbReference>
<keyword evidence="1" id="KW-1133">Transmembrane helix</keyword>
<protein>
    <submittedName>
        <fullName evidence="2">Uncharacterized protein</fullName>
    </submittedName>
</protein>
<evidence type="ECO:0000313" key="2">
    <source>
        <dbReference type="EMBL" id="KAK6165230.1"/>
    </source>
</evidence>
<evidence type="ECO:0000256" key="1">
    <source>
        <dbReference type="SAM" id="Phobius"/>
    </source>
</evidence>
<dbReference type="InterPro" id="IPR014807">
    <property type="entry name" value="Coa1"/>
</dbReference>
<gene>
    <name evidence="2" type="ORF">SNE40_022193</name>
</gene>
<feature type="transmembrane region" description="Helical" evidence="1">
    <location>
        <begin position="12"/>
        <end position="29"/>
    </location>
</feature>
<accession>A0AAN8J3V5</accession>
<keyword evidence="1" id="KW-0812">Transmembrane</keyword>
<comment type="caution">
    <text evidence="2">The sequence shown here is derived from an EMBL/GenBank/DDBJ whole genome shotgun (WGS) entry which is preliminary data.</text>
</comment>
<proteinExistence type="predicted"/>
<dbReference type="GO" id="GO:0033617">
    <property type="term" value="P:mitochondrial respiratory chain complex IV assembly"/>
    <property type="evidence" value="ECO:0007669"/>
    <property type="project" value="TreeGrafter"/>
</dbReference>